<gene>
    <name evidence="2" type="ORF">NQ315_016008</name>
</gene>
<keyword evidence="3" id="KW-1185">Reference proteome</keyword>
<sequence>MDVSRNPFLAVFKSIFDKFCSLKRELQSLLTSLVILEALGGEIFSFGGGSWRAPKSPTCPKTATPAITHRKNLRNLQLSLFKIPSKAIKNQWRANGTGDTVPSAHKKKKRSIIGKASGVAVTLKGWWRDVGLCPRVAAPPAVSSAAAAAPARRRCCQRRGSLRSMGQSFSMCKFNNSKNKKTMSRGEKQSVV</sequence>
<reference evidence="2 3" key="1">
    <citation type="journal article" date="2023" name="Insect Mol. Biol.">
        <title>Genome sequencing provides insights into the evolution of gene families encoding plant cell wall-degrading enzymes in longhorned beetles.</title>
        <authorList>
            <person name="Shin N.R."/>
            <person name="Okamura Y."/>
            <person name="Kirsch R."/>
            <person name="Pauchet Y."/>
        </authorList>
    </citation>
    <scope>NUCLEOTIDE SEQUENCE [LARGE SCALE GENOMIC DNA]</scope>
    <source>
        <strain evidence="2">EAD_L_NR</strain>
    </source>
</reference>
<evidence type="ECO:0000313" key="3">
    <source>
        <dbReference type="Proteomes" id="UP001159042"/>
    </source>
</evidence>
<evidence type="ECO:0000313" key="2">
    <source>
        <dbReference type="EMBL" id="KAJ8915033.1"/>
    </source>
</evidence>
<comment type="caution">
    <text evidence="2">The sequence shown here is derived from an EMBL/GenBank/DDBJ whole genome shotgun (WGS) entry which is preliminary data.</text>
</comment>
<name>A0AAV8VL92_9CUCU</name>
<protein>
    <submittedName>
        <fullName evidence="2">Uncharacterized protein</fullName>
    </submittedName>
</protein>
<accession>A0AAV8VL92</accession>
<organism evidence="2 3">
    <name type="scientific">Exocentrus adspersus</name>
    <dbReference type="NCBI Taxonomy" id="1586481"/>
    <lineage>
        <taxon>Eukaryota</taxon>
        <taxon>Metazoa</taxon>
        <taxon>Ecdysozoa</taxon>
        <taxon>Arthropoda</taxon>
        <taxon>Hexapoda</taxon>
        <taxon>Insecta</taxon>
        <taxon>Pterygota</taxon>
        <taxon>Neoptera</taxon>
        <taxon>Endopterygota</taxon>
        <taxon>Coleoptera</taxon>
        <taxon>Polyphaga</taxon>
        <taxon>Cucujiformia</taxon>
        <taxon>Chrysomeloidea</taxon>
        <taxon>Cerambycidae</taxon>
        <taxon>Lamiinae</taxon>
        <taxon>Acanthocinini</taxon>
        <taxon>Exocentrus</taxon>
    </lineage>
</organism>
<dbReference type="EMBL" id="JANEYG010000059">
    <property type="protein sequence ID" value="KAJ8915033.1"/>
    <property type="molecule type" value="Genomic_DNA"/>
</dbReference>
<feature type="region of interest" description="Disordered" evidence="1">
    <location>
        <begin position="173"/>
        <end position="192"/>
    </location>
</feature>
<evidence type="ECO:0000256" key="1">
    <source>
        <dbReference type="SAM" id="MobiDB-lite"/>
    </source>
</evidence>
<proteinExistence type="predicted"/>
<dbReference type="AlphaFoldDB" id="A0AAV8VL92"/>
<dbReference type="Proteomes" id="UP001159042">
    <property type="component" value="Unassembled WGS sequence"/>
</dbReference>